<dbReference type="Gene3D" id="3.30.450.70">
    <property type="match status" value="1"/>
</dbReference>
<accession>A0A812IHQ8</accession>
<proteinExistence type="predicted"/>
<dbReference type="InterPro" id="IPR006722">
    <property type="entry name" value="Sedlin"/>
</dbReference>
<gene>
    <name evidence="1" type="primary">trappc2l</name>
    <name evidence="1" type="ORF">SNAT2548_LOCUS4690</name>
</gene>
<protein>
    <submittedName>
        <fullName evidence="1">Trappc2l protein</fullName>
    </submittedName>
</protein>
<dbReference type="SUPFAM" id="SSF64356">
    <property type="entry name" value="SNARE-like"/>
    <property type="match status" value="1"/>
</dbReference>
<dbReference type="GO" id="GO:0006888">
    <property type="term" value="P:endoplasmic reticulum to Golgi vesicle-mediated transport"/>
    <property type="evidence" value="ECO:0007669"/>
    <property type="project" value="InterPro"/>
</dbReference>
<comment type="caution">
    <text evidence="1">The sequence shown here is derived from an EMBL/GenBank/DDBJ whole genome shotgun (WGS) entry which is preliminary data.</text>
</comment>
<dbReference type="EMBL" id="CAJNDS010000291">
    <property type="protein sequence ID" value="CAE7039451.1"/>
    <property type="molecule type" value="Genomic_DNA"/>
</dbReference>
<keyword evidence="2" id="KW-1185">Reference proteome</keyword>
<dbReference type="AlphaFoldDB" id="A0A812IHQ8"/>
<evidence type="ECO:0000313" key="2">
    <source>
        <dbReference type="Proteomes" id="UP000604046"/>
    </source>
</evidence>
<dbReference type="GO" id="GO:0005737">
    <property type="term" value="C:cytoplasm"/>
    <property type="evidence" value="ECO:0007669"/>
    <property type="project" value="GOC"/>
</dbReference>
<reference evidence="1" key="1">
    <citation type="submission" date="2021-02" db="EMBL/GenBank/DDBJ databases">
        <authorList>
            <person name="Dougan E. K."/>
            <person name="Rhodes N."/>
            <person name="Thang M."/>
            <person name="Chan C."/>
        </authorList>
    </citation>
    <scope>NUCLEOTIDE SEQUENCE</scope>
</reference>
<dbReference type="PANTHER" id="PTHR12403">
    <property type="entry name" value="TRAFFICKING PROTEIN PARTICLE COMPLEX SUBUNIT 2"/>
    <property type="match status" value="1"/>
</dbReference>
<evidence type="ECO:0000313" key="1">
    <source>
        <dbReference type="EMBL" id="CAE7039451.1"/>
    </source>
</evidence>
<organism evidence="1 2">
    <name type="scientific">Symbiodinium natans</name>
    <dbReference type="NCBI Taxonomy" id="878477"/>
    <lineage>
        <taxon>Eukaryota</taxon>
        <taxon>Sar</taxon>
        <taxon>Alveolata</taxon>
        <taxon>Dinophyceae</taxon>
        <taxon>Suessiales</taxon>
        <taxon>Symbiodiniaceae</taxon>
        <taxon>Symbiodinium</taxon>
    </lineage>
</organism>
<dbReference type="Pfam" id="PF04628">
    <property type="entry name" value="Sedlin_N"/>
    <property type="match status" value="1"/>
</dbReference>
<dbReference type="InterPro" id="IPR011012">
    <property type="entry name" value="Longin-like_dom_sf"/>
</dbReference>
<dbReference type="OrthoDB" id="10258445at2759"/>
<dbReference type="Proteomes" id="UP000604046">
    <property type="component" value="Unassembled WGS sequence"/>
</dbReference>
<name>A0A812IHQ8_9DINO</name>
<sequence>MAPSPLEESPVLCVAIVGRDGSLLFFRSFRRKLATPPDADDLELQLLLHAALDQVEVQMQNVAQALLKGEAKGSDPYLGLLSPALFDAQDCNIYGYVAATRVKVLAVVRDGVCRQRRDEEAILRSMLRQLNLLYVDAASNPFYSGLGKVPLLHATTL</sequence>